<dbReference type="Pfam" id="PF06863">
    <property type="entry name" value="DUF1254"/>
    <property type="match status" value="1"/>
</dbReference>
<proteinExistence type="predicted"/>
<feature type="transmembrane region" description="Helical" evidence="1">
    <location>
        <begin position="6"/>
        <end position="26"/>
    </location>
</feature>
<keyword evidence="4" id="KW-1185">Reference proteome</keyword>
<keyword evidence="1" id="KW-1133">Transmembrane helix</keyword>
<evidence type="ECO:0000256" key="1">
    <source>
        <dbReference type="SAM" id="Phobius"/>
    </source>
</evidence>
<evidence type="ECO:0000313" key="4">
    <source>
        <dbReference type="Proteomes" id="UP001343492"/>
    </source>
</evidence>
<dbReference type="RefSeq" id="WP_354143737.1">
    <property type="nucleotide sequence ID" value="NZ_JAZDQV010000002.1"/>
</dbReference>
<organism evidence="3 4">
    <name type="scientific">Altererythrobacter litoralis</name>
    <dbReference type="NCBI Taxonomy" id="3113904"/>
    <lineage>
        <taxon>Bacteria</taxon>
        <taxon>Pseudomonadati</taxon>
        <taxon>Pseudomonadota</taxon>
        <taxon>Alphaproteobacteria</taxon>
        <taxon>Sphingomonadales</taxon>
        <taxon>Erythrobacteraceae</taxon>
        <taxon>Altererythrobacter</taxon>
    </lineage>
</organism>
<dbReference type="SUPFAM" id="SSF160935">
    <property type="entry name" value="VPA0735-like"/>
    <property type="match status" value="1"/>
</dbReference>
<dbReference type="InterPro" id="IPR037050">
    <property type="entry name" value="DUF1254_sf"/>
</dbReference>
<gene>
    <name evidence="3" type="ORF">VRS74_02885</name>
</gene>
<evidence type="ECO:0000259" key="2">
    <source>
        <dbReference type="Pfam" id="PF06863"/>
    </source>
</evidence>
<keyword evidence="1" id="KW-0812">Transmembrane</keyword>
<name>A0ABU7GEQ6_9SPHN</name>
<comment type="caution">
    <text evidence="3">The sequence shown here is derived from an EMBL/GenBank/DDBJ whole genome shotgun (WGS) entry which is preliminary data.</text>
</comment>
<dbReference type="Gene3D" id="2.60.40.1610">
    <property type="entry name" value="Domain of unknown function DUF1254"/>
    <property type="match status" value="1"/>
</dbReference>
<reference evidence="3 4" key="1">
    <citation type="submission" date="2024-01" db="EMBL/GenBank/DDBJ databases">
        <title>The genome sequence of Erythrobacteraceae sp. strain 1XM1-14.</title>
        <authorList>
            <person name="Liu Y."/>
        </authorList>
    </citation>
    <scope>NUCLEOTIDE SEQUENCE [LARGE SCALE GENOMIC DNA]</scope>
    <source>
        <strain evidence="3 4">1XM1-14</strain>
    </source>
</reference>
<evidence type="ECO:0000313" key="3">
    <source>
        <dbReference type="EMBL" id="MEE1876631.1"/>
    </source>
</evidence>
<feature type="domain" description="DUF1254" evidence="2">
    <location>
        <begin position="53"/>
        <end position="169"/>
    </location>
</feature>
<protein>
    <submittedName>
        <fullName evidence="3">DUF1254 domain-containing protein</fullName>
    </submittedName>
</protein>
<dbReference type="EMBL" id="JAZDQV010000002">
    <property type="protein sequence ID" value="MEE1876631.1"/>
    <property type="molecule type" value="Genomic_DNA"/>
</dbReference>
<dbReference type="InterPro" id="IPR010679">
    <property type="entry name" value="DUF1254"/>
</dbReference>
<dbReference type="Proteomes" id="UP001343492">
    <property type="component" value="Unassembled WGS sequence"/>
</dbReference>
<keyword evidence="1" id="KW-0472">Membrane</keyword>
<accession>A0ABU7GEQ6</accession>
<sequence>MRKWLAPAMTGLALAIIAHIAVLHYAPRMIMDRAMERLSERGTALHAFSRSLRTTPQTQTVVRPSPDLAYSICLFDMRQAPQGLRVRMAPYANYASLSFFDAETNNFLTLRGDGEAREVLLLPPQDGAAAAGTAIAPTERGIILVRRLAPSAEEFAAAAEVSEGDDCEPVRN</sequence>